<dbReference type="eggNOG" id="COG4581">
    <property type="taxonomic scope" value="Bacteria"/>
</dbReference>
<feature type="domain" description="Helicase C-terminal" evidence="7">
    <location>
        <begin position="300"/>
        <end position="504"/>
    </location>
</feature>
<dbReference type="SMART" id="SM01142">
    <property type="entry name" value="DSHCT"/>
    <property type="match status" value="1"/>
</dbReference>
<dbReference type="GO" id="GO:0016787">
    <property type="term" value="F:hydrolase activity"/>
    <property type="evidence" value="ECO:0007669"/>
    <property type="project" value="UniProtKB-KW"/>
</dbReference>
<dbReference type="Proteomes" id="UP000008561">
    <property type="component" value="Chromosome"/>
</dbReference>
<dbReference type="RefSeq" id="WP_012174456.1">
    <property type="nucleotide sequence ID" value="NC_009943.1"/>
</dbReference>
<evidence type="ECO:0000256" key="5">
    <source>
        <dbReference type="SAM" id="MobiDB-lite"/>
    </source>
</evidence>
<dbReference type="SUPFAM" id="SSF52540">
    <property type="entry name" value="P-loop containing nucleoside triphosphate hydrolases"/>
    <property type="match status" value="1"/>
</dbReference>
<dbReference type="InterPro" id="IPR027417">
    <property type="entry name" value="P-loop_NTPase"/>
</dbReference>
<feature type="compositionally biased region" description="Basic residues" evidence="5">
    <location>
        <begin position="7"/>
        <end position="18"/>
    </location>
</feature>
<dbReference type="GO" id="GO:0004386">
    <property type="term" value="F:helicase activity"/>
    <property type="evidence" value="ECO:0007669"/>
    <property type="project" value="UniProtKB-KW"/>
</dbReference>
<dbReference type="Pfam" id="PF00270">
    <property type="entry name" value="DEAD"/>
    <property type="match status" value="1"/>
</dbReference>
<dbReference type="GO" id="GO:0003676">
    <property type="term" value="F:nucleic acid binding"/>
    <property type="evidence" value="ECO:0007669"/>
    <property type="project" value="InterPro"/>
</dbReference>
<dbReference type="InterPro" id="IPR012961">
    <property type="entry name" value="Ski2/MTR4_C"/>
</dbReference>
<feature type="domain" description="Helicase ATP-binding" evidence="6">
    <location>
        <begin position="74"/>
        <end position="234"/>
    </location>
</feature>
<reference evidence="8 9" key="1">
    <citation type="submission" date="2007-10" db="EMBL/GenBank/DDBJ databases">
        <title>Complete sequence of Desulfococcus oleovorans Hxd3.</title>
        <authorList>
            <consortium name="US DOE Joint Genome Institute"/>
            <person name="Copeland A."/>
            <person name="Lucas S."/>
            <person name="Lapidus A."/>
            <person name="Barry K."/>
            <person name="Glavina del Rio T."/>
            <person name="Dalin E."/>
            <person name="Tice H."/>
            <person name="Pitluck S."/>
            <person name="Kiss H."/>
            <person name="Brettin T."/>
            <person name="Bruce D."/>
            <person name="Detter J.C."/>
            <person name="Han C."/>
            <person name="Schmutz J."/>
            <person name="Larimer F."/>
            <person name="Land M."/>
            <person name="Hauser L."/>
            <person name="Kyrpides N."/>
            <person name="Kim E."/>
            <person name="Wawrik B."/>
            <person name="Richardson P."/>
        </authorList>
    </citation>
    <scope>NUCLEOTIDE SEQUENCE [LARGE SCALE GENOMIC DNA]</scope>
    <source>
        <strain evidence="9">DSM 6200 / JCM 39069 / Hxd3</strain>
    </source>
</reference>
<keyword evidence="2" id="KW-0378">Hydrolase</keyword>
<dbReference type="EMBL" id="CP000859">
    <property type="protein sequence ID" value="ABW66838.1"/>
    <property type="molecule type" value="Genomic_DNA"/>
</dbReference>
<protein>
    <submittedName>
        <fullName evidence="8">DEAD/DEAH box helicase domain protein</fullName>
    </submittedName>
</protein>
<evidence type="ECO:0000259" key="6">
    <source>
        <dbReference type="PROSITE" id="PS51192"/>
    </source>
</evidence>
<evidence type="ECO:0000256" key="1">
    <source>
        <dbReference type="ARBA" id="ARBA00022741"/>
    </source>
</evidence>
<dbReference type="OrthoDB" id="9807155at2"/>
<dbReference type="KEGG" id="dol:Dole_1028"/>
<dbReference type="InterPro" id="IPR050699">
    <property type="entry name" value="RNA-DNA_Helicase"/>
</dbReference>
<organism evidence="8 9">
    <name type="scientific">Desulfosudis oleivorans (strain DSM 6200 / JCM 39069 / Hxd3)</name>
    <name type="common">Desulfococcus oleovorans</name>
    <dbReference type="NCBI Taxonomy" id="96561"/>
    <lineage>
        <taxon>Bacteria</taxon>
        <taxon>Pseudomonadati</taxon>
        <taxon>Thermodesulfobacteriota</taxon>
        <taxon>Desulfobacteria</taxon>
        <taxon>Desulfobacterales</taxon>
        <taxon>Desulfosudaceae</taxon>
        <taxon>Desulfosudis</taxon>
    </lineage>
</organism>
<keyword evidence="9" id="KW-1185">Reference proteome</keyword>
<dbReference type="PANTHER" id="PTHR12131">
    <property type="entry name" value="ATP-DEPENDENT RNA AND DNA HELICASE"/>
    <property type="match status" value="1"/>
</dbReference>
<feature type="compositionally biased region" description="Basic residues" evidence="5">
    <location>
        <begin position="26"/>
        <end position="41"/>
    </location>
</feature>
<proteinExistence type="predicted"/>
<dbReference type="SMART" id="SM00490">
    <property type="entry name" value="HELICc"/>
    <property type="match status" value="1"/>
</dbReference>
<accession>A8ZWY2</accession>
<dbReference type="SMART" id="SM00487">
    <property type="entry name" value="DEXDc"/>
    <property type="match status" value="1"/>
</dbReference>
<dbReference type="GO" id="GO:0070478">
    <property type="term" value="P:nuclear-transcribed mRNA catabolic process, 3'-5' exonucleolytic nonsense-mediated decay"/>
    <property type="evidence" value="ECO:0007669"/>
    <property type="project" value="TreeGrafter"/>
</dbReference>
<keyword evidence="1" id="KW-0547">Nucleotide-binding</keyword>
<dbReference type="PROSITE" id="PS51192">
    <property type="entry name" value="HELICASE_ATP_BIND_1"/>
    <property type="match status" value="1"/>
</dbReference>
<evidence type="ECO:0000256" key="2">
    <source>
        <dbReference type="ARBA" id="ARBA00022801"/>
    </source>
</evidence>
<feature type="region of interest" description="Disordered" evidence="5">
    <location>
        <begin position="1"/>
        <end position="49"/>
    </location>
</feature>
<dbReference type="AlphaFoldDB" id="A8ZWY2"/>
<dbReference type="Gene3D" id="3.40.50.300">
    <property type="entry name" value="P-loop containing nucleotide triphosphate hydrolases"/>
    <property type="match status" value="2"/>
</dbReference>
<dbReference type="Gene3D" id="1.10.3380.30">
    <property type="match status" value="1"/>
</dbReference>
<dbReference type="PROSITE" id="PS51194">
    <property type="entry name" value="HELICASE_CTER"/>
    <property type="match status" value="1"/>
</dbReference>
<dbReference type="GO" id="GO:0005524">
    <property type="term" value="F:ATP binding"/>
    <property type="evidence" value="ECO:0007669"/>
    <property type="project" value="UniProtKB-KW"/>
</dbReference>
<evidence type="ECO:0000259" key="7">
    <source>
        <dbReference type="PROSITE" id="PS51194"/>
    </source>
</evidence>
<dbReference type="GO" id="GO:0055087">
    <property type="term" value="C:Ski complex"/>
    <property type="evidence" value="ECO:0007669"/>
    <property type="project" value="TreeGrafter"/>
</dbReference>
<name>A8ZWY2_DESOH</name>
<dbReference type="STRING" id="96561.Dole_1028"/>
<keyword evidence="4" id="KW-0067">ATP-binding</keyword>
<keyword evidence="3 8" id="KW-0347">Helicase</keyword>
<dbReference type="InterPro" id="IPR011545">
    <property type="entry name" value="DEAD/DEAH_box_helicase_dom"/>
</dbReference>
<dbReference type="InterPro" id="IPR014001">
    <property type="entry name" value="Helicase_ATP-bd"/>
</dbReference>
<dbReference type="PANTHER" id="PTHR12131:SF1">
    <property type="entry name" value="ATP-DEPENDENT RNA HELICASE SUPV3L1, MITOCHONDRIAL-RELATED"/>
    <property type="match status" value="1"/>
</dbReference>
<evidence type="ECO:0000313" key="9">
    <source>
        <dbReference type="Proteomes" id="UP000008561"/>
    </source>
</evidence>
<dbReference type="HOGENOM" id="CLU_002902_4_1_7"/>
<evidence type="ECO:0000256" key="4">
    <source>
        <dbReference type="ARBA" id="ARBA00022840"/>
    </source>
</evidence>
<sequence length="709" mass="79499">MTDSTPPRKKRARPRRKERPPVTPSLRKKTAAKSKKPRRPALKPGSDPRLKKVFAAIGVPEQAPFSPDPFQLEALKAVRTSDCIVTAPTGAGKTWIAEQVIAAMRKEGKKTWYASPLKALSNSIYELFSGMFGPENTGILTGDRKENPNAPIIVGTTEILRNQLYDSMYSGDDLDTDFVILDEAHFLGDEDRGVVWEETMIYLPRRIPILMLSATIGNPDQIAAWLSTIRQRPCRVVKETNRPVQLYPLFLHPSGTLFPLLRESSGTGPRGLYKRMNDFIKARVQLAPAHRLPPVNEILNVLRKYNLLPAIFFMKSRADCDKALDLCDDQNRAVDPERWRWLEERIDRMVAATPYLAGHKQLLLIRDRAVAAHHSGHLPVWKKAVETFMNEGLLDAVFATSTVAAGVNFPARSVVILNSDRFNGKDFLPLSSIEFHQMTGRAGRRGKDNIGFAVMVPGKFMDLKHVAQVADAPASDIYSQIKINFSMVLNLLLSHTPDQVKTLLNQSFALFQRTQRGMAADNVLWDDFIRHLDFLKDTGFADEAGRLTDDGIWASNLRVDHPLMIAEGFRLSLFPEDDPALLAAVVAAFVNERQVVDSPAVEHAAPKSLRRVFNSLKHAMTPFTRHMKKRGFEPTDLFLAPAVTMHQWATDMDWEDVVFRTGSEEGDLANLVFRAADNLRHIATLTDIFPRAAQSAREGVDLIVREPLV</sequence>
<gene>
    <name evidence="8" type="ordered locus">Dole_1028</name>
</gene>
<dbReference type="Pfam" id="PF08148">
    <property type="entry name" value="DSHCT"/>
    <property type="match status" value="1"/>
</dbReference>
<evidence type="ECO:0000313" key="8">
    <source>
        <dbReference type="EMBL" id="ABW66838.1"/>
    </source>
</evidence>
<evidence type="ECO:0000256" key="3">
    <source>
        <dbReference type="ARBA" id="ARBA00022806"/>
    </source>
</evidence>
<dbReference type="InterPro" id="IPR001650">
    <property type="entry name" value="Helicase_C-like"/>
</dbReference>